<feature type="region of interest" description="Disordered" evidence="14">
    <location>
        <begin position="188"/>
        <end position="233"/>
    </location>
</feature>
<evidence type="ECO:0000313" key="17">
    <source>
        <dbReference type="EMBL" id="CAK9860720.1"/>
    </source>
</evidence>
<accession>A0ABP1ADV0</accession>
<protein>
    <recommendedName>
        <fullName evidence="4">RING-type E3 ubiquitin transferase</fullName>
        <ecNumber evidence="4">2.3.2.27</ecNumber>
    </recommendedName>
</protein>
<feature type="region of interest" description="Disordered" evidence="14">
    <location>
        <begin position="468"/>
        <end position="498"/>
    </location>
</feature>
<keyword evidence="8 13" id="KW-0863">Zinc-finger</keyword>
<dbReference type="InterPro" id="IPR013083">
    <property type="entry name" value="Znf_RING/FYVE/PHD"/>
</dbReference>
<feature type="transmembrane region" description="Helical" evidence="15">
    <location>
        <begin position="30"/>
        <end position="51"/>
    </location>
</feature>
<dbReference type="PANTHER" id="PTHR46913:SF1">
    <property type="entry name" value="RING-H2 FINGER PROTEIN ATL16"/>
    <property type="match status" value="1"/>
</dbReference>
<keyword evidence="9" id="KW-0833">Ubl conjugation pathway</keyword>
<keyword evidence="5" id="KW-0808">Transferase</keyword>
<comment type="pathway">
    <text evidence="3">Protein modification; protein ubiquitination.</text>
</comment>
<evidence type="ECO:0000256" key="9">
    <source>
        <dbReference type="ARBA" id="ARBA00022786"/>
    </source>
</evidence>
<dbReference type="SUPFAM" id="SSF57850">
    <property type="entry name" value="RING/U-box"/>
    <property type="match status" value="1"/>
</dbReference>
<dbReference type="Proteomes" id="UP001497522">
    <property type="component" value="Chromosome 11"/>
</dbReference>
<comment type="catalytic activity">
    <reaction evidence="1">
        <text>S-ubiquitinyl-[E2 ubiquitin-conjugating enzyme]-L-cysteine + [acceptor protein]-L-lysine = [E2 ubiquitin-conjugating enzyme]-L-cysteine + N(6)-ubiquitinyl-[acceptor protein]-L-lysine.</text>
        <dbReference type="EC" id="2.3.2.27"/>
    </reaction>
</comment>
<evidence type="ECO:0000256" key="13">
    <source>
        <dbReference type="PROSITE-ProRule" id="PRU00175"/>
    </source>
</evidence>
<keyword evidence="10" id="KW-0862">Zinc</keyword>
<evidence type="ECO:0000256" key="12">
    <source>
        <dbReference type="ARBA" id="ARBA00023136"/>
    </source>
</evidence>
<feature type="domain" description="RING-type" evidence="16">
    <location>
        <begin position="119"/>
        <end position="161"/>
    </location>
</feature>
<feature type="compositionally biased region" description="Polar residues" evidence="14">
    <location>
        <begin position="291"/>
        <end position="310"/>
    </location>
</feature>
<gene>
    <name evidence="17" type="ORF">CSSPJE1EN2_LOCUS3715</name>
</gene>
<dbReference type="InterPro" id="IPR044600">
    <property type="entry name" value="ATL1/ATL16-like"/>
</dbReference>
<evidence type="ECO:0000256" key="15">
    <source>
        <dbReference type="SAM" id="Phobius"/>
    </source>
</evidence>
<keyword evidence="7" id="KW-0479">Metal-binding</keyword>
<evidence type="ECO:0000256" key="11">
    <source>
        <dbReference type="ARBA" id="ARBA00022989"/>
    </source>
</evidence>
<evidence type="ECO:0000256" key="10">
    <source>
        <dbReference type="ARBA" id="ARBA00022833"/>
    </source>
</evidence>
<name>A0ABP1ADV0_9BRYO</name>
<sequence length="583" mass="62646">MGTPYPANLTTTAVSAPIPASSPSNGSSPLSPALVAVIGVLASAFLVLSYYRIFSKYCTRWQNPPQFITRGDQDYGDQTTIEVAEVWPMASPGLEESLIRRIPTCSYKASEGLVEETECAVCLGEFEEGDALRLLPKCNHAFHTSCIDTWLQSNSTCPLCRINIGLAAGLPHALMPLHLLPHLEAHDHMNPSSATVGEEADHHHSSTPDSVSSDEEGELHLRESDESSSELHVAHQLENIQETAAGAVDDGLKLEMQTSQSPVQLSKSAKRRLHNRASSVGCRVQDPITDHLQSSDTTSGRILTRQSSDPNGKHPLVLRRGGVIMSPLMRRNSTRFARMVRSYSTGSAGSANASHVVVELLRHEINPQMSDLQNIAGVSSSEDYSSSFSGSNDSGLLHASISSETRAAADCSIIPAQREHGLVAKDSVTAANSPFVVVDLTEYAMDQQSQENIHNSVPLLQELEVANRKQSGDAEGGGSSLHDHCNHLSPAGHGSLVQTNNMNSKAAMLQQQESQNSSAAASRALKSRSFKLYMFKGVKRSGSAGRSYGGLLPSTTSVFSSFRGSHKVHASQPDGVFESLEFV</sequence>
<evidence type="ECO:0000259" key="16">
    <source>
        <dbReference type="PROSITE" id="PS50089"/>
    </source>
</evidence>
<dbReference type="Gene3D" id="3.30.40.10">
    <property type="entry name" value="Zinc/RING finger domain, C3HC4 (zinc finger)"/>
    <property type="match status" value="1"/>
</dbReference>
<evidence type="ECO:0000256" key="1">
    <source>
        <dbReference type="ARBA" id="ARBA00000900"/>
    </source>
</evidence>
<dbReference type="PANTHER" id="PTHR46913">
    <property type="entry name" value="RING-H2 FINGER PROTEIN ATL16"/>
    <property type="match status" value="1"/>
</dbReference>
<dbReference type="InterPro" id="IPR001841">
    <property type="entry name" value="Znf_RING"/>
</dbReference>
<dbReference type="EMBL" id="OZ023712">
    <property type="protein sequence ID" value="CAK9860720.1"/>
    <property type="molecule type" value="Genomic_DNA"/>
</dbReference>
<keyword evidence="18" id="KW-1185">Reference proteome</keyword>
<evidence type="ECO:0000256" key="6">
    <source>
        <dbReference type="ARBA" id="ARBA00022692"/>
    </source>
</evidence>
<dbReference type="Pfam" id="PF13639">
    <property type="entry name" value="zf-RING_2"/>
    <property type="match status" value="1"/>
</dbReference>
<evidence type="ECO:0000256" key="4">
    <source>
        <dbReference type="ARBA" id="ARBA00012483"/>
    </source>
</evidence>
<evidence type="ECO:0000256" key="14">
    <source>
        <dbReference type="SAM" id="MobiDB-lite"/>
    </source>
</evidence>
<evidence type="ECO:0000256" key="2">
    <source>
        <dbReference type="ARBA" id="ARBA00004167"/>
    </source>
</evidence>
<proteinExistence type="predicted"/>
<evidence type="ECO:0000256" key="3">
    <source>
        <dbReference type="ARBA" id="ARBA00004906"/>
    </source>
</evidence>
<feature type="compositionally biased region" description="Polar residues" evidence="14">
    <location>
        <begin position="258"/>
        <end position="267"/>
    </location>
</feature>
<comment type="subcellular location">
    <subcellularLocation>
        <location evidence="2">Membrane</location>
        <topology evidence="2">Single-pass membrane protein</topology>
    </subcellularLocation>
</comment>
<dbReference type="EC" id="2.3.2.27" evidence="4"/>
<evidence type="ECO:0000256" key="8">
    <source>
        <dbReference type="ARBA" id="ARBA00022771"/>
    </source>
</evidence>
<keyword evidence="12 15" id="KW-0472">Membrane</keyword>
<evidence type="ECO:0000256" key="7">
    <source>
        <dbReference type="ARBA" id="ARBA00022723"/>
    </source>
</evidence>
<keyword evidence="11 15" id="KW-1133">Transmembrane helix</keyword>
<dbReference type="SMART" id="SM00184">
    <property type="entry name" value="RING"/>
    <property type="match status" value="1"/>
</dbReference>
<reference evidence="17" key="1">
    <citation type="submission" date="2024-03" db="EMBL/GenBank/DDBJ databases">
        <authorList>
            <consortium name="ELIXIR-Norway"/>
            <consortium name="Elixir Norway"/>
        </authorList>
    </citation>
    <scope>NUCLEOTIDE SEQUENCE</scope>
</reference>
<evidence type="ECO:0000313" key="18">
    <source>
        <dbReference type="Proteomes" id="UP001497522"/>
    </source>
</evidence>
<evidence type="ECO:0000256" key="5">
    <source>
        <dbReference type="ARBA" id="ARBA00022679"/>
    </source>
</evidence>
<dbReference type="CDD" id="cd16461">
    <property type="entry name" value="RING-H2_EL5-like"/>
    <property type="match status" value="1"/>
</dbReference>
<dbReference type="PROSITE" id="PS50089">
    <property type="entry name" value="ZF_RING_2"/>
    <property type="match status" value="1"/>
</dbReference>
<organism evidence="17 18">
    <name type="scientific">Sphagnum jensenii</name>
    <dbReference type="NCBI Taxonomy" id="128206"/>
    <lineage>
        <taxon>Eukaryota</taxon>
        <taxon>Viridiplantae</taxon>
        <taxon>Streptophyta</taxon>
        <taxon>Embryophyta</taxon>
        <taxon>Bryophyta</taxon>
        <taxon>Sphagnophytina</taxon>
        <taxon>Sphagnopsida</taxon>
        <taxon>Sphagnales</taxon>
        <taxon>Sphagnaceae</taxon>
        <taxon>Sphagnum</taxon>
    </lineage>
</organism>
<feature type="region of interest" description="Disordered" evidence="14">
    <location>
        <begin position="258"/>
        <end position="317"/>
    </location>
</feature>
<keyword evidence="6 15" id="KW-0812">Transmembrane</keyword>